<evidence type="ECO:0000256" key="4">
    <source>
        <dbReference type="ARBA" id="ARBA00022729"/>
    </source>
</evidence>
<evidence type="ECO:0000256" key="2">
    <source>
        <dbReference type="ARBA" id="ARBA00008520"/>
    </source>
</evidence>
<reference evidence="7 8" key="1">
    <citation type="submission" date="2018-04" db="EMBL/GenBank/DDBJ databases">
        <authorList>
            <person name="Hagen T."/>
        </authorList>
    </citation>
    <scope>NUCLEOTIDE SEQUENCE [LARGE SCALE GENOMIC DNA]</scope>
    <source>
        <strain evidence="7 8">TPD7009</strain>
    </source>
</reference>
<keyword evidence="3" id="KW-0813">Transport</keyword>
<comment type="caution">
    <text evidence="7">The sequence shown here is derived from an EMBL/GenBank/DDBJ whole genome shotgun (WGS) entry which is preliminary data.</text>
</comment>
<gene>
    <name evidence="7" type="ORF">DC430_07685</name>
</gene>
<name>A0AA92HA61_RHIRH</name>
<dbReference type="Gene3D" id="3.40.190.10">
    <property type="entry name" value="Periplasmic binding protein-like II"/>
    <property type="match status" value="2"/>
</dbReference>
<dbReference type="SUPFAM" id="SSF53850">
    <property type="entry name" value="Periplasmic binding protein-like II"/>
    <property type="match status" value="1"/>
</dbReference>
<evidence type="ECO:0000256" key="5">
    <source>
        <dbReference type="ARBA" id="ARBA00022764"/>
    </source>
</evidence>
<dbReference type="AlphaFoldDB" id="A0AA92HA61"/>
<proteinExistence type="inferred from homology"/>
<dbReference type="InterPro" id="IPR006059">
    <property type="entry name" value="SBP"/>
</dbReference>
<dbReference type="PANTHER" id="PTHR43649">
    <property type="entry name" value="ARABINOSE-BINDING PROTEIN-RELATED"/>
    <property type="match status" value="1"/>
</dbReference>
<dbReference type="EMBL" id="QDFR01000002">
    <property type="protein sequence ID" value="PVE55648.1"/>
    <property type="molecule type" value="Genomic_DNA"/>
</dbReference>
<organism evidence="7 8">
    <name type="scientific">Rhizobium rhizogenes</name>
    <name type="common">Agrobacterium rhizogenes</name>
    <dbReference type="NCBI Taxonomy" id="359"/>
    <lineage>
        <taxon>Bacteria</taxon>
        <taxon>Pseudomonadati</taxon>
        <taxon>Pseudomonadota</taxon>
        <taxon>Alphaproteobacteria</taxon>
        <taxon>Hyphomicrobiales</taxon>
        <taxon>Rhizobiaceae</taxon>
        <taxon>Rhizobium/Agrobacterium group</taxon>
        <taxon>Rhizobium</taxon>
    </lineage>
</organism>
<comment type="subcellular location">
    <subcellularLocation>
        <location evidence="1">Periplasm</location>
    </subcellularLocation>
</comment>
<dbReference type="Pfam" id="PF01547">
    <property type="entry name" value="SBP_bac_1"/>
    <property type="match status" value="1"/>
</dbReference>
<feature type="chain" id="PRO_5041640402" evidence="6">
    <location>
        <begin position="25"/>
        <end position="422"/>
    </location>
</feature>
<evidence type="ECO:0000256" key="1">
    <source>
        <dbReference type="ARBA" id="ARBA00004418"/>
    </source>
</evidence>
<feature type="signal peptide" evidence="6">
    <location>
        <begin position="1"/>
        <end position="24"/>
    </location>
</feature>
<dbReference type="Proteomes" id="UP000244335">
    <property type="component" value="Unassembled WGS sequence"/>
</dbReference>
<protein>
    <submittedName>
        <fullName evidence="7">ABC transporter substrate-binding protein</fullName>
    </submittedName>
</protein>
<dbReference type="RefSeq" id="WP_062424566.1">
    <property type="nucleotide sequence ID" value="NZ_QDFR01000002.1"/>
</dbReference>
<evidence type="ECO:0000256" key="3">
    <source>
        <dbReference type="ARBA" id="ARBA00022448"/>
    </source>
</evidence>
<comment type="similarity">
    <text evidence="2">Belongs to the bacterial solute-binding protein 1 family.</text>
</comment>
<keyword evidence="4 6" id="KW-0732">Signal</keyword>
<keyword evidence="5" id="KW-0574">Periplasm</keyword>
<accession>A0AA92HA61</accession>
<evidence type="ECO:0000256" key="6">
    <source>
        <dbReference type="SAM" id="SignalP"/>
    </source>
</evidence>
<evidence type="ECO:0000313" key="8">
    <source>
        <dbReference type="Proteomes" id="UP000244335"/>
    </source>
</evidence>
<sequence>MTNFSKRALLLCGSLLAFAASAQAAEIAMAANSTGKNLNFIRERLAEFEKQSGHKVKLVTMPPSSSEQFSQYRLWLAAGNTDVDVYQTDIVWAPQLADQFVDLTAAAKDVIGQHFPSVVASQTVDGKLVAMPMYTDAPAMFYRKDLLDKYGKQPPKTWKEMAETAKEIQDKERAAGQKDMWGFVFQGSAYEGLTCNALEWVASAGGGHIVETNGDITINNEKAAAALDMAKSWIGTISPQGALAYKEEEARGVWQTGNSVFMRNWPYAYALGNGADSAIKGKFSVAPLPAGADGEAPASTLGGWNVAVSKYSKSQDAAIELVKFLTSAETQKKRAVELSNMPTIAALYDDKDVAAAQPFMPQWKPIFETAVPRPSAATKVKYNEVSSKFWGAVHNTLSGSGTAQENLELLEVELTDLKGSGW</sequence>
<evidence type="ECO:0000313" key="7">
    <source>
        <dbReference type="EMBL" id="PVE55648.1"/>
    </source>
</evidence>
<dbReference type="PANTHER" id="PTHR43649:SF34">
    <property type="entry name" value="ABC TRANSPORTER PERIPLASMIC-BINDING PROTEIN YCJN-RELATED"/>
    <property type="match status" value="1"/>
</dbReference>
<dbReference type="CDD" id="cd14750">
    <property type="entry name" value="PBP2_TMBP"/>
    <property type="match status" value="1"/>
</dbReference>
<dbReference type="GO" id="GO:0042597">
    <property type="term" value="C:periplasmic space"/>
    <property type="evidence" value="ECO:0007669"/>
    <property type="project" value="UniProtKB-SubCell"/>
</dbReference>
<dbReference type="InterPro" id="IPR050490">
    <property type="entry name" value="Bact_solute-bd_prot1"/>
</dbReference>